<dbReference type="EC" id="2.7.13.3" evidence="3"/>
<reference evidence="14 15" key="1">
    <citation type="submission" date="2015-10" db="EMBL/GenBank/DDBJ databases">
        <title>The world's first case of liver abscess caused by Pannonibacter phragmitetus.</title>
        <authorList>
            <person name="Ming D."/>
            <person name="Wang M."/>
            <person name="Zhou Y."/>
            <person name="Jiang T."/>
            <person name="Hu S."/>
        </authorList>
    </citation>
    <scope>NUCLEOTIDE SEQUENCE [LARGE SCALE GENOMIC DNA]</scope>
    <source>
        <strain evidence="14 15">31801</strain>
    </source>
</reference>
<keyword evidence="5" id="KW-0808">Transferase</keyword>
<dbReference type="InterPro" id="IPR004358">
    <property type="entry name" value="Sig_transdc_His_kin-like_C"/>
</dbReference>
<dbReference type="AlphaFoldDB" id="A0A0U2W104"/>
<gene>
    <name evidence="14" type="ORF">APZ00_03505</name>
</gene>
<dbReference type="PROSITE" id="PS50109">
    <property type="entry name" value="HIS_KIN"/>
    <property type="match status" value="1"/>
</dbReference>
<dbReference type="Proteomes" id="UP000064921">
    <property type="component" value="Chromosome"/>
</dbReference>
<evidence type="ECO:0000259" key="13">
    <source>
        <dbReference type="PROSITE" id="PS50885"/>
    </source>
</evidence>
<dbReference type="PRINTS" id="PR00344">
    <property type="entry name" value="BCTRLSENSOR"/>
</dbReference>
<dbReference type="SUPFAM" id="SSF47384">
    <property type="entry name" value="Homodimeric domain of signal transducing histidine kinase"/>
    <property type="match status" value="1"/>
</dbReference>
<dbReference type="SMART" id="SM00304">
    <property type="entry name" value="HAMP"/>
    <property type="match status" value="1"/>
</dbReference>
<keyword evidence="6 11" id="KW-0812">Transmembrane</keyword>
<dbReference type="GO" id="GO:0005886">
    <property type="term" value="C:plasma membrane"/>
    <property type="evidence" value="ECO:0007669"/>
    <property type="project" value="TreeGrafter"/>
</dbReference>
<keyword evidence="8 11" id="KW-1133">Transmembrane helix</keyword>
<dbReference type="SUPFAM" id="SSF55874">
    <property type="entry name" value="ATPase domain of HSP90 chaperone/DNA topoisomerase II/histidine kinase"/>
    <property type="match status" value="1"/>
</dbReference>
<dbReference type="KEGG" id="pphr:APZ00_03505"/>
<dbReference type="InterPro" id="IPR036890">
    <property type="entry name" value="HATPase_C_sf"/>
</dbReference>
<dbReference type="InterPro" id="IPR003661">
    <property type="entry name" value="HisK_dim/P_dom"/>
</dbReference>
<organism evidence="14 15">
    <name type="scientific">Pannonibacter phragmitetus</name>
    <dbReference type="NCBI Taxonomy" id="121719"/>
    <lineage>
        <taxon>Bacteria</taxon>
        <taxon>Pseudomonadati</taxon>
        <taxon>Pseudomonadota</taxon>
        <taxon>Alphaproteobacteria</taxon>
        <taxon>Hyphomicrobiales</taxon>
        <taxon>Stappiaceae</taxon>
        <taxon>Pannonibacter</taxon>
    </lineage>
</organism>
<comment type="catalytic activity">
    <reaction evidence="1">
        <text>ATP + protein L-histidine = ADP + protein N-phospho-L-histidine.</text>
        <dbReference type="EC" id="2.7.13.3"/>
    </reaction>
</comment>
<dbReference type="InterPro" id="IPR003660">
    <property type="entry name" value="HAMP_dom"/>
</dbReference>
<evidence type="ECO:0000256" key="1">
    <source>
        <dbReference type="ARBA" id="ARBA00000085"/>
    </source>
</evidence>
<evidence type="ECO:0000256" key="3">
    <source>
        <dbReference type="ARBA" id="ARBA00012438"/>
    </source>
</evidence>
<feature type="transmembrane region" description="Helical" evidence="11">
    <location>
        <begin position="12"/>
        <end position="41"/>
    </location>
</feature>
<evidence type="ECO:0000256" key="8">
    <source>
        <dbReference type="ARBA" id="ARBA00022989"/>
    </source>
</evidence>
<dbReference type="Pfam" id="PF02518">
    <property type="entry name" value="HATPase_c"/>
    <property type="match status" value="1"/>
</dbReference>
<dbReference type="STRING" id="121719.APZ00_03505"/>
<evidence type="ECO:0000259" key="12">
    <source>
        <dbReference type="PROSITE" id="PS50109"/>
    </source>
</evidence>
<proteinExistence type="predicted"/>
<evidence type="ECO:0000256" key="4">
    <source>
        <dbReference type="ARBA" id="ARBA00022553"/>
    </source>
</evidence>
<dbReference type="EMBL" id="CP013068">
    <property type="protein sequence ID" value="ALV26250.1"/>
    <property type="molecule type" value="Genomic_DNA"/>
</dbReference>
<dbReference type="PANTHER" id="PTHR45436:SF5">
    <property type="entry name" value="SENSOR HISTIDINE KINASE TRCS"/>
    <property type="match status" value="1"/>
</dbReference>
<evidence type="ECO:0000313" key="14">
    <source>
        <dbReference type="EMBL" id="ALV26250.1"/>
    </source>
</evidence>
<protein>
    <recommendedName>
        <fullName evidence="3">histidine kinase</fullName>
        <ecNumber evidence="3">2.7.13.3</ecNumber>
    </recommendedName>
</protein>
<feature type="domain" description="Histidine kinase" evidence="12">
    <location>
        <begin position="141"/>
        <end position="353"/>
    </location>
</feature>
<dbReference type="Gene3D" id="6.10.340.10">
    <property type="match status" value="1"/>
</dbReference>
<dbReference type="CDD" id="cd00075">
    <property type="entry name" value="HATPase"/>
    <property type="match status" value="1"/>
</dbReference>
<dbReference type="SMART" id="SM00387">
    <property type="entry name" value="HATPase_c"/>
    <property type="match status" value="1"/>
</dbReference>
<dbReference type="InterPro" id="IPR036097">
    <property type="entry name" value="HisK_dim/P_sf"/>
</dbReference>
<feature type="domain" description="HAMP" evidence="13">
    <location>
        <begin position="79"/>
        <end position="133"/>
    </location>
</feature>
<dbReference type="InterPro" id="IPR005467">
    <property type="entry name" value="His_kinase_dom"/>
</dbReference>
<dbReference type="RefSeq" id="WP_058898057.1">
    <property type="nucleotide sequence ID" value="NZ_CM011124.1"/>
</dbReference>
<dbReference type="PROSITE" id="PS50885">
    <property type="entry name" value="HAMP"/>
    <property type="match status" value="1"/>
</dbReference>
<dbReference type="GO" id="GO:0000155">
    <property type="term" value="F:phosphorelay sensor kinase activity"/>
    <property type="evidence" value="ECO:0007669"/>
    <property type="project" value="InterPro"/>
</dbReference>
<dbReference type="CDD" id="cd00082">
    <property type="entry name" value="HisKA"/>
    <property type="match status" value="1"/>
</dbReference>
<dbReference type="SUPFAM" id="SSF158472">
    <property type="entry name" value="HAMP domain-like"/>
    <property type="match status" value="1"/>
</dbReference>
<keyword evidence="4" id="KW-0597">Phosphoprotein</keyword>
<dbReference type="CDD" id="cd06225">
    <property type="entry name" value="HAMP"/>
    <property type="match status" value="1"/>
</dbReference>
<keyword evidence="15" id="KW-1185">Reference proteome</keyword>
<accession>A0A0U2W104</accession>
<sequence length="361" mass="38655">MRPRTGLSRQILIAMSAITVMAGLLVFFGSYLTYSVIIALYPAPEDLDSWLTVTDLVILGCVILPALAIAAFVSLRLSRRILAPLESLARSAREITAGDLSSRASAGDKALGETAALIGDFNTMAQRLQDMAAEMALWNATIAHELRTPLTILKGRLQGMIDGVFEPDERSLQGLIQQVDGLARLVEDLRTVTLAGSGHLDLQIEPVHLAREIAGVANLVAHDFRAAGFRLELALEDLVVAVDATRIRQALLALLTNARRYAVRGRITVSLARVEDRIVLSVADEGPGLPPDIVSRGFVPFVRGDPVRSRELGGSGLGLSVVRAIVEAHGGRLSYRTTPAGGALFEMVLVRMEPSAATDGL</sequence>
<keyword evidence="9" id="KW-0902">Two-component regulatory system</keyword>
<dbReference type="eggNOG" id="COG2205">
    <property type="taxonomic scope" value="Bacteria"/>
</dbReference>
<evidence type="ECO:0000313" key="15">
    <source>
        <dbReference type="Proteomes" id="UP000064921"/>
    </source>
</evidence>
<dbReference type="SMART" id="SM00388">
    <property type="entry name" value="HisKA"/>
    <property type="match status" value="1"/>
</dbReference>
<dbReference type="InterPro" id="IPR050428">
    <property type="entry name" value="TCS_sensor_his_kinase"/>
</dbReference>
<dbReference type="Gene3D" id="3.30.565.10">
    <property type="entry name" value="Histidine kinase-like ATPase, C-terminal domain"/>
    <property type="match status" value="1"/>
</dbReference>
<evidence type="ECO:0000256" key="5">
    <source>
        <dbReference type="ARBA" id="ARBA00022679"/>
    </source>
</evidence>
<evidence type="ECO:0000256" key="6">
    <source>
        <dbReference type="ARBA" id="ARBA00022692"/>
    </source>
</evidence>
<dbReference type="PANTHER" id="PTHR45436">
    <property type="entry name" value="SENSOR HISTIDINE KINASE YKOH"/>
    <property type="match status" value="1"/>
</dbReference>
<comment type="subcellular location">
    <subcellularLocation>
        <location evidence="2">Membrane</location>
    </subcellularLocation>
</comment>
<keyword evidence="7 14" id="KW-0418">Kinase</keyword>
<evidence type="ECO:0000256" key="11">
    <source>
        <dbReference type="SAM" id="Phobius"/>
    </source>
</evidence>
<feature type="transmembrane region" description="Helical" evidence="11">
    <location>
        <begin position="56"/>
        <end position="75"/>
    </location>
</feature>
<keyword evidence="10 11" id="KW-0472">Membrane</keyword>
<dbReference type="Pfam" id="PF00672">
    <property type="entry name" value="HAMP"/>
    <property type="match status" value="1"/>
</dbReference>
<name>A0A0U2W104_9HYPH</name>
<dbReference type="InterPro" id="IPR003594">
    <property type="entry name" value="HATPase_dom"/>
</dbReference>
<dbReference type="Gene3D" id="1.10.287.130">
    <property type="match status" value="1"/>
</dbReference>
<evidence type="ECO:0000256" key="10">
    <source>
        <dbReference type="ARBA" id="ARBA00023136"/>
    </source>
</evidence>
<dbReference type="Pfam" id="PF00512">
    <property type="entry name" value="HisKA"/>
    <property type="match status" value="1"/>
</dbReference>
<evidence type="ECO:0000256" key="7">
    <source>
        <dbReference type="ARBA" id="ARBA00022777"/>
    </source>
</evidence>
<evidence type="ECO:0000256" key="2">
    <source>
        <dbReference type="ARBA" id="ARBA00004370"/>
    </source>
</evidence>
<evidence type="ECO:0000256" key="9">
    <source>
        <dbReference type="ARBA" id="ARBA00023012"/>
    </source>
</evidence>